<reference evidence="1" key="2">
    <citation type="submission" date="2018-04" db="EMBL/GenBank/DDBJ databases">
        <title>OnivRS2 (Oryza nivara Reference Sequence Version 2).</title>
        <authorList>
            <person name="Zhang J."/>
            <person name="Kudrna D."/>
            <person name="Lee S."/>
            <person name="Talag J."/>
            <person name="Rajasekar S."/>
            <person name="Welchert J."/>
            <person name="Hsing Y.-I."/>
            <person name="Wing R.A."/>
        </authorList>
    </citation>
    <scope>NUCLEOTIDE SEQUENCE [LARGE SCALE GENOMIC DNA]</scope>
</reference>
<keyword evidence="2" id="KW-1185">Reference proteome</keyword>
<dbReference type="EnsemblPlants" id="ONIVA10G04850.1">
    <property type="protein sequence ID" value="ONIVA10G04850.1"/>
    <property type="gene ID" value="ONIVA10G04850"/>
</dbReference>
<organism evidence="1">
    <name type="scientific">Oryza nivara</name>
    <name type="common">Indian wild rice</name>
    <name type="synonym">Oryza sativa f. spontanea</name>
    <dbReference type="NCBI Taxonomy" id="4536"/>
    <lineage>
        <taxon>Eukaryota</taxon>
        <taxon>Viridiplantae</taxon>
        <taxon>Streptophyta</taxon>
        <taxon>Embryophyta</taxon>
        <taxon>Tracheophyta</taxon>
        <taxon>Spermatophyta</taxon>
        <taxon>Magnoliopsida</taxon>
        <taxon>Liliopsida</taxon>
        <taxon>Poales</taxon>
        <taxon>Poaceae</taxon>
        <taxon>BOP clade</taxon>
        <taxon>Oryzoideae</taxon>
        <taxon>Oryzeae</taxon>
        <taxon>Oryzinae</taxon>
        <taxon>Oryza</taxon>
    </lineage>
</organism>
<dbReference type="AlphaFoldDB" id="A0A0E0IQF8"/>
<evidence type="ECO:0000313" key="1">
    <source>
        <dbReference type="EnsemblPlants" id="ONIVA10G04850.1"/>
    </source>
</evidence>
<accession>A0A0E0IQF8</accession>
<name>A0A0E0IQF8_ORYNI</name>
<proteinExistence type="predicted"/>
<evidence type="ECO:0000313" key="2">
    <source>
        <dbReference type="Proteomes" id="UP000006591"/>
    </source>
</evidence>
<dbReference type="Proteomes" id="UP000006591">
    <property type="component" value="Chromosome 10"/>
</dbReference>
<dbReference type="Gramene" id="ONIVA10G04850.1">
    <property type="protein sequence ID" value="ONIVA10G04850.1"/>
    <property type="gene ID" value="ONIVA10G04850"/>
</dbReference>
<sequence length="95" mass="9780">MAREVGERMPLARRVARRNKTEFKGGALSTATAFLVASATTSALAAAAPPGPTARMACMRRWREGGTGLVKWLPCGGHGRGALAEGPARGDGGSM</sequence>
<protein>
    <submittedName>
        <fullName evidence="1">Uncharacterized protein</fullName>
    </submittedName>
</protein>
<dbReference type="HOGENOM" id="CLU_2376433_0_0_1"/>
<reference evidence="1" key="1">
    <citation type="submission" date="2015-04" db="UniProtKB">
        <authorList>
            <consortium name="EnsemblPlants"/>
        </authorList>
    </citation>
    <scope>IDENTIFICATION</scope>
    <source>
        <strain evidence="1">SL10</strain>
    </source>
</reference>